<evidence type="ECO:0000313" key="1">
    <source>
        <dbReference type="EMBL" id="MFD0856195.1"/>
    </source>
</evidence>
<reference evidence="2" key="1">
    <citation type="journal article" date="2019" name="Int. J. Syst. Evol. Microbiol.">
        <title>The Global Catalogue of Microorganisms (GCM) 10K type strain sequencing project: providing services to taxonomists for standard genome sequencing and annotation.</title>
        <authorList>
            <consortium name="The Broad Institute Genomics Platform"/>
            <consortium name="The Broad Institute Genome Sequencing Center for Infectious Disease"/>
            <person name="Wu L."/>
            <person name="Ma J."/>
        </authorList>
    </citation>
    <scope>NUCLEOTIDE SEQUENCE [LARGE SCALE GENOMIC DNA]</scope>
    <source>
        <strain evidence="2">JCM 31696</strain>
    </source>
</reference>
<name>A0ABW3CPK7_9ACTN</name>
<keyword evidence="2" id="KW-1185">Reference proteome</keyword>
<protein>
    <recommendedName>
        <fullName evidence="3">TldD/PmbA family protein</fullName>
    </recommendedName>
</protein>
<evidence type="ECO:0000313" key="2">
    <source>
        <dbReference type="Proteomes" id="UP001597083"/>
    </source>
</evidence>
<sequence>MSNPRSPQNALAALAAKLSARGLTIELRADGLRVTNENTSSQTADTRKSSDKITIRVGEDGRHRFFTSWGQALAPVDQTGEAAEKVLTNLAGPVLGRQR</sequence>
<accession>A0ABW3CPK7</accession>
<gene>
    <name evidence="1" type="ORF">ACFQ07_28410</name>
</gene>
<proteinExistence type="predicted"/>
<organism evidence="1 2">
    <name type="scientific">Actinomadura adrarensis</name>
    <dbReference type="NCBI Taxonomy" id="1819600"/>
    <lineage>
        <taxon>Bacteria</taxon>
        <taxon>Bacillati</taxon>
        <taxon>Actinomycetota</taxon>
        <taxon>Actinomycetes</taxon>
        <taxon>Streptosporangiales</taxon>
        <taxon>Thermomonosporaceae</taxon>
        <taxon>Actinomadura</taxon>
    </lineage>
</organism>
<dbReference type="EMBL" id="JBHTIR010004005">
    <property type="protein sequence ID" value="MFD0856195.1"/>
    <property type="molecule type" value="Genomic_DNA"/>
</dbReference>
<comment type="caution">
    <text evidence="1">The sequence shown here is derived from an EMBL/GenBank/DDBJ whole genome shotgun (WGS) entry which is preliminary data.</text>
</comment>
<dbReference type="Proteomes" id="UP001597083">
    <property type="component" value="Unassembled WGS sequence"/>
</dbReference>
<evidence type="ECO:0008006" key="3">
    <source>
        <dbReference type="Google" id="ProtNLM"/>
    </source>
</evidence>